<evidence type="ECO:0000313" key="1">
    <source>
        <dbReference type="EMBL" id="RDX67101.1"/>
    </source>
</evidence>
<name>A0A371EM16_MUCPR</name>
<gene>
    <name evidence="1" type="ORF">CR513_54058</name>
</gene>
<feature type="non-terminal residue" evidence="1">
    <location>
        <position position="1"/>
    </location>
</feature>
<keyword evidence="2" id="KW-1185">Reference proteome</keyword>
<comment type="caution">
    <text evidence="1">The sequence shown here is derived from an EMBL/GenBank/DDBJ whole genome shotgun (WGS) entry which is preliminary data.</text>
</comment>
<dbReference type="AlphaFoldDB" id="A0A371EM16"/>
<accession>A0A371EM16</accession>
<protein>
    <submittedName>
        <fullName evidence="1">Uncharacterized protein</fullName>
    </submittedName>
</protein>
<dbReference type="EMBL" id="QJKJ01013134">
    <property type="protein sequence ID" value="RDX67101.1"/>
    <property type="molecule type" value="Genomic_DNA"/>
</dbReference>
<sequence>MIDVLSNISPREVVLYVDPKNIVHIVTNNVANYVGVDKAMVTSKELTSSTYAKEAKAKKFVEQWTLIVSPLHLLSHYGSEVLQELRYIPLLLGMHLTKCGWKDRPH</sequence>
<reference evidence="1" key="1">
    <citation type="submission" date="2018-05" db="EMBL/GenBank/DDBJ databases">
        <title>Draft genome of Mucuna pruriens seed.</title>
        <authorList>
            <person name="Nnadi N.E."/>
            <person name="Vos R."/>
            <person name="Hasami M.H."/>
            <person name="Devisetty U.K."/>
            <person name="Aguiy J.C."/>
        </authorList>
    </citation>
    <scope>NUCLEOTIDE SEQUENCE [LARGE SCALE GENOMIC DNA]</scope>
    <source>
        <strain evidence="1">JCA_2017</strain>
    </source>
</reference>
<evidence type="ECO:0000313" key="2">
    <source>
        <dbReference type="Proteomes" id="UP000257109"/>
    </source>
</evidence>
<proteinExistence type="predicted"/>
<dbReference type="Proteomes" id="UP000257109">
    <property type="component" value="Unassembled WGS sequence"/>
</dbReference>
<organism evidence="1 2">
    <name type="scientific">Mucuna pruriens</name>
    <name type="common">Velvet bean</name>
    <name type="synonym">Dolichos pruriens</name>
    <dbReference type="NCBI Taxonomy" id="157652"/>
    <lineage>
        <taxon>Eukaryota</taxon>
        <taxon>Viridiplantae</taxon>
        <taxon>Streptophyta</taxon>
        <taxon>Embryophyta</taxon>
        <taxon>Tracheophyta</taxon>
        <taxon>Spermatophyta</taxon>
        <taxon>Magnoliopsida</taxon>
        <taxon>eudicotyledons</taxon>
        <taxon>Gunneridae</taxon>
        <taxon>Pentapetalae</taxon>
        <taxon>rosids</taxon>
        <taxon>fabids</taxon>
        <taxon>Fabales</taxon>
        <taxon>Fabaceae</taxon>
        <taxon>Papilionoideae</taxon>
        <taxon>50 kb inversion clade</taxon>
        <taxon>NPAAA clade</taxon>
        <taxon>indigoferoid/millettioid clade</taxon>
        <taxon>Phaseoleae</taxon>
        <taxon>Mucuna</taxon>
    </lineage>
</organism>